<feature type="region of interest" description="Disordered" evidence="1">
    <location>
        <begin position="87"/>
        <end position="159"/>
    </location>
</feature>
<dbReference type="AlphaFoldDB" id="A0A4S8MD38"/>
<accession>A0A4S8MD38</accession>
<dbReference type="EMBL" id="ML179103">
    <property type="protein sequence ID" value="THV00465.1"/>
    <property type="molecule type" value="Genomic_DNA"/>
</dbReference>
<dbReference type="Proteomes" id="UP000297245">
    <property type="component" value="Unassembled WGS sequence"/>
</dbReference>
<keyword evidence="3" id="KW-1185">Reference proteome</keyword>
<reference evidence="2 3" key="1">
    <citation type="journal article" date="2019" name="Nat. Ecol. Evol.">
        <title>Megaphylogeny resolves global patterns of mushroom evolution.</title>
        <authorList>
            <person name="Varga T."/>
            <person name="Krizsan K."/>
            <person name="Foldi C."/>
            <person name="Dima B."/>
            <person name="Sanchez-Garcia M."/>
            <person name="Sanchez-Ramirez S."/>
            <person name="Szollosi G.J."/>
            <person name="Szarkandi J.G."/>
            <person name="Papp V."/>
            <person name="Albert L."/>
            <person name="Andreopoulos W."/>
            <person name="Angelini C."/>
            <person name="Antonin V."/>
            <person name="Barry K.W."/>
            <person name="Bougher N.L."/>
            <person name="Buchanan P."/>
            <person name="Buyck B."/>
            <person name="Bense V."/>
            <person name="Catcheside P."/>
            <person name="Chovatia M."/>
            <person name="Cooper J."/>
            <person name="Damon W."/>
            <person name="Desjardin D."/>
            <person name="Finy P."/>
            <person name="Geml J."/>
            <person name="Haridas S."/>
            <person name="Hughes K."/>
            <person name="Justo A."/>
            <person name="Karasinski D."/>
            <person name="Kautmanova I."/>
            <person name="Kiss B."/>
            <person name="Kocsube S."/>
            <person name="Kotiranta H."/>
            <person name="LaButti K.M."/>
            <person name="Lechner B.E."/>
            <person name="Liimatainen K."/>
            <person name="Lipzen A."/>
            <person name="Lukacs Z."/>
            <person name="Mihaltcheva S."/>
            <person name="Morgado L.N."/>
            <person name="Niskanen T."/>
            <person name="Noordeloos M.E."/>
            <person name="Ohm R.A."/>
            <person name="Ortiz-Santana B."/>
            <person name="Ovrebo C."/>
            <person name="Racz N."/>
            <person name="Riley R."/>
            <person name="Savchenko A."/>
            <person name="Shiryaev A."/>
            <person name="Soop K."/>
            <person name="Spirin V."/>
            <person name="Szebenyi C."/>
            <person name="Tomsovsky M."/>
            <person name="Tulloss R.E."/>
            <person name="Uehling J."/>
            <person name="Grigoriev I.V."/>
            <person name="Vagvolgyi C."/>
            <person name="Papp T."/>
            <person name="Martin F.M."/>
            <person name="Miettinen O."/>
            <person name="Hibbett D.S."/>
            <person name="Nagy L.G."/>
        </authorList>
    </citation>
    <scope>NUCLEOTIDE SEQUENCE [LARGE SCALE GENOMIC DNA]</scope>
    <source>
        <strain evidence="2 3">CBS 962.96</strain>
    </source>
</reference>
<sequence>MSESSRRGISIGVTRLDSPQQVEPTVVLQNAAISTFFPHAPKAGSLAVDVITAVRVAKDNKRAFQHLEQDLYLQPTIALLAARQESMPHDVGEPPNFADPVSQMQTASIPSEQSPSTSHVRTTPENASSETASQSRRSSQNGQSSVRSQAPQQPGFEFSGSDIFLSHVTMNNYTGSPAPPVVNVSFNNNGDARYCASDTSPCH</sequence>
<evidence type="ECO:0000313" key="3">
    <source>
        <dbReference type="Proteomes" id="UP000297245"/>
    </source>
</evidence>
<proteinExistence type="predicted"/>
<evidence type="ECO:0000256" key="1">
    <source>
        <dbReference type="SAM" id="MobiDB-lite"/>
    </source>
</evidence>
<protein>
    <submittedName>
        <fullName evidence="2">Uncharacterized protein</fullName>
    </submittedName>
</protein>
<name>A0A4S8MD38_DENBC</name>
<feature type="compositionally biased region" description="Polar residues" evidence="1">
    <location>
        <begin position="102"/>
        <end position="126"/>
    </location>
</feature>
<dbReference type="OrthoDB" id="192148at2759"/>
<organism evidence="2 3">
    <name type="scientific">Dendrothele bispora (strain CBS 962.96)</name>
    <dbReference type="NCBI Taxonomy" id="1314807"/>
    <lineage>
        <taxon>Eukaryota</taxon>
        <taxon>Fungi</taxon>
        <taxon>Dikarya</taxon>
        <taxon>Basidiomycota</taxon>
        <taxon>Agaricomycotina</taxon>
        <taxon>Agaricomycetes</taxon>
        <taxon>Agaricomycetidae</taxon>
        <taxon>Agaricales</taxon>
        <taxon>Agaricales incertae sedis</taxon>
        <taxon>Dendrothele</taxon>
    </lineage>
</organism>
<gene>
    <name evidence="2" type="ORF">K435DRAFT_964016</name>
</gene>
<feature type="compositionally biased region" description="Low complexity" evidence="1">
    <location>
        <begin position="127"/>
        <end position="149"/>
    </location>
</feature>
<evidence type="ECO:0000313" key="2">
    <source>
        <dbReference type="EMBL" id="THV00465.1"/>
    </source>
</evidence>